<dbReference type="SUPFAM" id="SSF89360">
    <property type="entry name" value="HesB-like domain"/>
    <property type="match status" value="1"/>
</dbReference>
<dbReference type="InterPro" id="IPR016092">
    <property type="entry name" value="ATAP"/>
</dbReference>
<feature type="domain" description="Core" evidence="1">
    <location>
        <begin position="2"/>
        <end position="102"/>
    </location>
</feature>
<dbReference type="Proteomes" id="UP000607281">
    <property type="component" value="Unassembled WGS sequence"/>
</dbReference>
<reference evidence="2 3" key="1">
    <citation type="journal article" date="2020" name="ISME J.">
        <title>Comparative genomics reveals insights into cyanobacterial evolution and habitat adaptation.</title>
        <authorList>
            <person name="Chen M.Y."/>
            <person name="Teng W.K."/>
            <person name="Zhao L."/>
            <person name="Hu C.X."/>
            <person name="Zhou Y.K."/>
            <person name="Han B.P."/>
            <person name="Song L.R."/>
            <person name="Shu W.S."/>
        </authorList>
    </citation>
    <scope>NUCLEOTIDE SEQUENCE [LARGE SCALE GENOMIC DNA]</scope>
    <source>
        <strain evidence="2 3">FACHB-260</strain>
    </source>
</reference>
<proteinExistence type="predicted"/>
<evidence type="ECO:0000313" key="2">
    <source>
        <dbReference type="EMBL" id="MBD2345024.1"/>
    </source>
</evidence>
<dbReference type="Gene3D" id="2.60.300.12">
    <property type="entry name" value="HesB-like domain"/>
    <property type="match status" value="1"/>
</dbReference>
<sequence length="112" mass="12495">MIHLSQAAASEINRLKAKQHPQSLFRLTVKPGGCSDWFYDMSFDEKIKESDRIFDVNNIQVVIDHTSYDYINGLAIDYSEDLMGGAFRFQNPLAVATCGCGNSFSTTTPSHV</sequence>
<comment type="caution">
    <text evidence="2">The sequence shown here is derived from an EMBL/GenBank/DDBJ whole genome shotgun (WGS) entry which is preliminary data.</text>
</comment>
<dbReference type="NCBIfam" id="TIGR00049">
    <property type="entry name" value="iron-sulfur cluster assembly accessory protein"/>
    <property type="match status" value="1"/>
</dbReference>
<dbReference type="EMBL" id="JACJRF010000019">
    <property type="protein sequence ID" value="MBD2345024.1"/>
    <property type="molecule type" value="Genomic_DNA"/>
</dbReference>
<accession>A0ABR8CPQ3</accession>
<dbReference type="InterPro" id="IPR000361">
    <property type="entry name" value="ATAP_core_dom"/>
</dbReference>
<keyword evidence="3" id="KW-1185">Reference proteome</keyword>
<evidence type="ECO:0000313" key="3">
    <source>
        <dbReference type="Proteomes" id="UP000607281"/>
    </source>
</evidence>
<evidence type="ECO:0000259" key="1">
    <source>
        <dbReference type="Pfam" id="PF01521"/>
    </source>
</evidence>
<dbReference type="RefSeq" id="WP_190407475.1">
    <property type="nucleotide sequence ID" value="NZ_JACJRF010000019.1"/>
</dbReference>
<organism evidence="2 3">
    <name type="scientific">Anabaena subtropica FACHB-260</name>
    <dbReference type="NCBI Taxonomy" id="2692884"/>
    <lineage>
        <taxon>Bacteria</taxon>
        <taxon>Bacillati</taxon>
        <taxon>Cyanobacteriota</taxon>
        <taxon>Cyanophyceae</taxon>
        <taxon>Nostocales</taxon>
        <taxon>Nostocaceae</taxon>
        <taxon>Anabaena</taxon>
    </lineage>
</organism>
<dbReference type="Pfam" id="PF01521">
    <property type="entry name" value="Fe-S_biosyn"/>
    <property type="match status" value="1"/>
</dbReference>
<gene>
    <name evidence="2" type="ORF">H6G18_12830</name>
</gene>
<protein>
    <submittedName>
        <fullName evidence="2">Iron-sulfur cluster assembly accessory protein</fullName>
    </submittedName>
</protein>
<name>A0ABR8CPQ3_9NOST</name>
<dbReference type="PANTHER" id="PTHR43011">
    <property type="entry name" value="IRON-SULFUR CLUSTER ASSEMBLY 2 HOMOLOG, MITOCHONDRIAL"/>
    <property type="match status" value="1"/>
</dbReference>
<dbReference type="PANTHER" id="PTHR43011:SF1">
    <property type="entry name" value="IRON-SULFUR CLUSTER ASSEMBLY 2 HOMOLOG, MITOCHONDRIAL"/>
    <property type="match status" value="1"/>
</dbReference>
<dbReference type="InterPro" id="IPR035903">
    <property type="entry name" value="HesB-like_dom_sf"/>
</dbReference>